<dbReference type="Gene3D" id="3.40.50.2000">
    <property type="entry name" value="Glycogen Phosphorylase B"/>
    <property type="match status" value="2"/>
</dbReference>
<gene>
    <name evidence="7" type="primary">glgA</name>
    <name evidence="10" type="ORF">SAMN02746098_02612</name>
</gene>
<keyword evidence="11" id="KW-1185">Reference proteome</keyword>
<sequence>MKLVFVTAEADPFAKTGGLGEVAGSLPAFLHKQGIDVRIIMPKYSSIPKEFQREFKHLSHFDVPVAWRKQYCGLEETVYQGIPYYFIDNEYYFTRPNVYGEYDDAERFAFFSRAALESLIHIPGFKPDIIHCHDWHTALIPLMLKEFYNREPLYYPIKTLFTIHNLKYQGIFPKEVLCDIVGLGMEFFKENGLEFHGAINFMKSALLYADQITTVSPTYAEEIQNPFYGENLDGLLRKRRDILTGILNGIDYEVYDPFNDPYLAMSFHDVSLAKTENKKHLQKTIGLPVREECAILGMVSRIVDQKGFDLLAHVIEEILELDIQMVILGTGEKKYEERLQYFASKYPEKLTIRLEFSNERAHQIYAGADMLLMPSRFEPCGIAQMIAMRYGTVPIVRETGGLKDTVIPYNDIMGTGNGFSFVNYNAHEFLFTVKRALSIYYENKLVWNNIRLRGLESDFSWSRSANAYIELYKSLLQIS</sequence>
<dbReference type="PANTHER" id="PTHR45825">
    <property type="entry name" value="GRANULE-BOUND STARCH SYNTHASE 1, CHLOROPLASTIC/AMYLOPLASTIC"/>
    <property type="match status" value="1"/>
</dbReference>
<dbReference type="HAMAP" id="MF_00484">
    <property type="entry name" value="Glycogen_synth"/>
    <property type="match status" value="1"/>
</dbReference>
<keyword evidence="6 7" id="KW-0320">Glycogen biosynthesis</keyword>
<dbReference type="Pfam" id="PF08323">
    <property type="entry name" value="Glyco_transf_5"/>
    <property type="match status" value="1"/>
</dbReference>
<dbReference type="PANTHER" id="PTHR45825:SF11">
    <property type="entry name" value="ALPHA AMYLASE DOMAIN-CONTAINING PROTEIN"/>
    <property type="match status" value="1"/>
</dbReference>
<comment type="pathway">
    <text evidence="7">Glycan biosynthesis; glycogen biosynthesis.</text>
</comment>
<comment type="function">
    <text evidence="2 7">Synthesizes alpha-1,4-glucan chains using ADP-glucose.</text>
</comment>
<organism evidence="10 11">
    <name type="scientific">Desulfosporosinus lacus DSM 15449</name>
    <dbReference type="NCBI Taxonomy" id="1121420"/>
    <lineage>
        <taxon>Bacteria</taxon>
        <taxon>Bacillati</taxon>
        <taxon>Bacillota</taxon>
        <taxon>Clostridia</taxon>
        <taxon>Eubacteriales</taxon>
        <taxon>Desulfitobacteriaceae</taxon>
        <taxon>Desulfosporosinus</taxon>
    </lineage>
</organism>
<reference evidence="11" key="1">
    <citation type="submission" date="2016-11" db="EMBL/GenBank/DDBJ databases">
        <authorList>
            <person name="Varghese N."/>
            <person name="Submissions S."/>
        </authorList>
    </citation>
    <scope>NUCLEOTIDE SEQUENCE [LARGE SCALE GENOMIC DNA]</scope>
    <source>
        <strain evidence="11">DSM 15449</strain>
    </source>
</reference>
<evidence type="ECO:0000256" key="1">
    <source>
        <dbReference type="ARBA" id="ARBA00001478"/>
    </source>
</evidence>
<dbReference type="GO" id="GO:0005978">
    <property type="term" value="P:glycogen biosynthetic process"/>
    <property type="evidence" value="ECO:0007669"/>
    <property type="project" value="UniProtKB-UniRule"/>
</dbReference>
<evidence type="ECO:0000256" key="6">
    <source>
        <dbReference type="ARBA" id="ARBA00023056"/>
    </source>
</evidence>
<keyword evidence="5 7" id="KW-0808">Transferase</keyword>
<evidence type="ECO:0000256" key="5">
    <source>
        <dbReference type="ARBA" id="ARBA00022679"/>
    </source>
</evidence>
<comment type="catalytic activity">
    <reaction evidence="1 7">
        <text>[(1-&gt;4)-alpha-D-glucosyl](n) + ADP-alpha-D-glucose = [(1-&gt;4)-alpha-D-glucosyl](n+1) + ADP + H(+)</text>
        <dbReference type="Rhea" id="RHEA:18189"/>
        <dbReference type="Rhea" id="RHEA-COMP:9584"/>
        <dbReference type="Rhea" id="RHEA-COMP:9587"/>
        <dbReference type="ChEBI" id="CHEBI:15378"/>
        <dbReference type="ChEBI" id="CHEBI:15444"/>
        <dbReference type="ChEBI" id="CHEBI:57498"/>
        <dbReference type="ChEBI" id="CHEBI:456216"/>
        <dbReference type="EC" id="2.4.1.21"/>
    </reaction>
</comment>
<evidence type="ECO:0000256" key="2">
    <source>
        <dbReference type="ARBA" id="ARBA00002764"/>
    </source>
</evidence>
<dbReference type="InterPro" id="IPR011835">
    <property type="entry name" value="GS/SS"/>
</dbReference>
<evidence type="ECO:0000259" key="8">
    <source>
        <dbReference type="Pfam" id="PF00534"/>
    </source>
</evidence>
<dbReference type="AlphaFoldDB" id="A0A1M5YQG2"/>
<feature type="binding site" evidence="7">
    <location>
        <position position="15"/>
    </location>
    <ligand>
        <name>ADP-alpha-D-glucose</name>
        <dbReference type="ChEBI" id="CHEBI:57498"/>
    </ligand>
</feature>
<dbReference type="STRING" id="1121420.SAMN02746098_02612"/>
<comment type="similarity">
    <text evidence="3 7">Belongs to the glycosyltransferase 1 family. Bacterial/plant glycogen synthase subfamily.</text>
</comment>
<evidence type="ECO:0000313" key="10">
    <source>
        <dbReference type="EMBL" id="SHI13803.1"/>
    </source>
</evidence>
<dbReference type="NCBIfam" id="NF001898">
    <property type="entry name" value="PRK00654.1-1"/>
    <property type="match status" value="1"/>
</dbReference>
<evidence type="ECO:0000313" key="11">
    <source>
        <dbReference type="Proteomes" id="UP000183954"/>
    </source>
</evidence>
<feature type="domain" description="Glycosyl transferase family 1" evidence="8">
    <location>
        <begin position="290"/>
        <end position="438"/>
    </location>
</feature>
<accession>A0A1M5YQG2</accession>
<evidence type="ECO:0000256" key="3">
    <source>
        <dbReference type="ARBA" id="ARBA00010281"/>
    </source>
</evidence>
<dbReference type="GO" id="GO:0009011">
    <property type="term" value="F:alpha-1,4-glucan glucosyltransferase (ADP-glucose donor) activity"/>
    <property type="evidence" value="ECO:0007669"/>
    <property type="project" value="UniProtKB-UniRule"/>
</dbReference>
<dbReference type="Pfam" id="PF00534">
    <property type="entry name" value="Glycos_transf_1"/>
    <property type="match status" value="1"/>
</dbReference>
<evidence type="ECO:0000256" key="7">
    <source>
        <dbReference type="HAMAP-Rule" id="MF_00484"/>
    </source>
</evidence>
<keyword evidence="4 7" id="KW-0328">Glycosyltransferase</keyword>
<evidence type="ECO:0000256" key="4">
    <source>
        <dbReference type="ARBA" id="ARBA00022676"/>
    </source>
</evidence>
<dbReference type="InterPro" id="IPR013534">
    <property type="entry name" value="Starch_synth_cat_dom"/>
</dbReference>
<dbReference type="SUPFAM" id="SSF53756">
    <property type="entry name" value="UDP-Glycosyltransferase/glycogen phosphorylase"/>
    <property type="match status" value="1"/>
</dbReference>
<dbReference type="Proteomes" id="UP000183954">
    <property type="component" value="Unassembled WGS sequence"/>
</dbReference>
<dbReference type="UniPathway" id="UPA00164"/>
<dbReference type="NCBIfam" id="TIGR02095">
    <property type="entry name" value="glgA"/>
    <property type="match status" value="1"/>
</dbReference>
<dbReference type="CDD" id="cd03791">
    <property type="entry name" value="GT5_Glycogen_synthase_DULL1-like"/>
    <property type="match status" value="1"/>
</dbReference>
<feature type="domain" description="Starch synthase catalytic" evidence="9">
    <location>
        <begin position="2"/>
        <end position="238"/>
    </location>
</feature>
<proteinExistence type="inferred from homology"/>
<dbReference type="EC" id="2.4.1.21" evidence="7"/>
<dbReference type="RefSeq" id="WP_073030164.1">
    <property type="nucleotide sequence ID" value="NZ_FQXJ01000008.1"/>
</dbReference>
<dbReference type="OrthoDB" id="9808590at2"/>
<evidence type="ECO:0000259" key="9">
    <source>
        <dbReference type="Pfam" id="PF08323"/>
    </source>
</evidence>
<name>A0A1M5YQG2_9FIRM</name>
<dbReference type="GO" id="GO:0004373">
    <property type="term" value="F:alpha-1,4-glucan glucosyltransferase (UDP-glucose donor) activity"/>
    <property type="evidence" value="ECO:0007669"/>
    <property type="project" value="InterPro"/>
</dbReference>
<dbReference type="InterPro" id="IPR001296">
    <property type="entry name" value="Glyco_trans_1"/>
</dbReference>
<protein>
    <recommendedName>
        <fullName evidence="7">Glycogen synthase</fullName>
        <ecNumber evidence="7">2.4.1.21</ecNumber>
    </recommendedName>
    <alternativeName>
        <fullName evidence="7">Starch [bacterial glycogen] synthase</fullName>
    </alternativeName>
</protein>
<dbReference type="EMBL" id="FQXJ01000008">
    <property type="protein sequence ID" value="SHI13803.1"/>
    <property type="molecule type" value="Genomic_DNA"/>
</dbReference>